<evidence type="ECO:0000313" key="3">
    <source>
        <dbReference type="Proteomes" id="UP001201980"/>
    </source>
</evidence>
<feature type="region of interest" description="Disordered" evidence="1">
    <location>
        <begin position="583"/>
        <end position="623"/>
    </location>
</feature>
<feature type="compositionally biased region" description="Acidic residues" evidence="1">
    <location>
        <begin position="500"/>
        <end position="511"/>
    </location>
</feature>
<evidence type="ECO:0000313" key="2">
    <source>
        <dbReference type="EMBL" id="KAJ2907240.1"/>
    </source>
</evidence>
<dbReference type="EMBL" id="JAKWBI020000003">
    <property type="protein sequence ID" value="KAJ2907240.1"/>
    <property type="molecule type" value="Genomic_DNA"/>
</dbReference>
<feature type="region of interest" description="Disordered" evidence="1">
    <location>
        <begin position="735"/>
        <end position="802"/>
    </location>
</feature>
<feature type="region of interest" description="Disordered" evidence="1">
    <location>
        <begin position="1"/>
        <end position="22"/>
    </location>
</feature>
<feature type="compositionally biased region" description="Polar residues" evidence="1">
    <location>
        <begin position="763"/>
        <end position="776"/>
    </location>
</feature>
<dbReference type="Proteomes" id="UP001201980">
    <property type="component" value="Unassembled WGS sequence"/>
</dbReference>
<evidence type="ECO:0000256" key="1">
    <source>
        <dbReference type="SAM" id="MobiDB-lite"/>
    </source>
</evidence>
<feature type="compositionally biased region" description="Low complexity" evidence="1">
    <location>
        <begin position="476"/>
        <end position="487"/>
    </location>
</feature>
<feature type="compositionally biased region" description="Acidic residues" evidence="1">
    <location>
        <begin position="745"/>
        <end position="755"/>
    </location>
</feature>
<keyword evidence="3" id="KW-1185">Reference proteome</keyword>
<sequence length="802" mass="86792">MSTETTGFEAHHDDGLDIDFGLGAPQETIDFSLTSNDIVPGEHNQISSKGAGTDTNLEVGAVANNDRAPSEINYDTDADDDQSEETPAEAPHDNDEINWDDDGDDDKVESCSHGVNIETDDKTGVENTEGNIHHVGDNLSHSVDENVDGAAVVDAQEAGAYKESAHNPEDEAHNADAGVDNYIENDINEASGAVSMPHAGFEYELENPGNDVEEEIEVVTDNPEIVMAHSDEHQSSEGAGEELETIEIEDGEDDDMCDETLAVEADEDDLADAEELGDLVIETPEVQVLFAGNEYSLFRDPNDADKPYILEDSLFRARASELLDALHDALGDEINDGDELVVQVQDLCLEISPMMASTLQSMSISDFAHLHAKLVSNDQPEDPHPLRLTIVSKPSFSSRYQELLAGVNQGIGWSQVRRQFDTGQGVVYTSPIKNELGDIEYANDDMEYEQSGNGEEDEEKDVEEEDIEGEERAADSSESVSAASGDDNSQEFPDHADADAGYDDNAPEDDNGYYTENDLGDNIDEGTTYEEKENHAEEGNNDNELMQVHDTAVEMNFDQQHARGQCFEPGLELNAATNLEGEAAMPEPVESTTRSGQDDDDIDWADDEPTDDGAHTQTGTEDPLLNYPCTKHLGNDLCVCFSCVPDCVRTAKSEVESLNNLGYSSFSQNANKSPAHDMDSNMDVQAPALQTTHTGFSRNTTPSVTIDGDNEADVSGIDLNVDVGLEVLEDSGLTAAPHAPALDEISWEGDEDGGGEDAGNIALESQSLPPTANSNGKRQRPGDESEMNRGDGTVDVKRRRSS</sequence>
<protein>
    <submittedName>
        <fullName evidence="2">Uncharacterized protein</fullName>
    </submittedName>
</protein>
<proteinExistence type="predicted"/>
<comment type="caution">
    <text evidence="2">The sequence shown here is derived from an EMBL/GenBank/DDBJ whole genome shotgun (WGS) entry which is preliminary data.</text>
</comment>
<feature type="compositionally biased region" description="Acidic residues" evidence="1">
    <location>
        <begin position="598"/>
        <end position="611"/>
    </location>
</feature>
<accession>A0AAD5WY66</accession>
<dbReference type="AlphaFoldDB" id="A0AAD5WY66"/>
<feature type="compositionally biased region" description="Polar residues" evidence="1">
    <location>
        <begin position="44"/>
        <end position="56"/>
    </location>
</feature>
<gene>
    <name evidence="2" type="ORF">MKZ38_006534</name>
</gene>
<feature type="compositionally biased region" description="Basic and acidic residues" evidence="1">
    <location>
        <begin position="780"/>
        <end position="796"/>
    </location>
</feature>
<feature type="compositionally biased region" description="Acidic residues" evidence="1">
    <location>
        <begin position="96"/>
        <end position="107"/>
    </location>
</feature>
<feature type="compositionally biased region" description="Acidic residues" evidence="1">
    <location>
        <begin position="74"/>
        <end position="87"/>
    </location>
</feature>
<name>A0AAD5WY66_9PEZI</name>
<reference evidence="2" key="1">
    <citation type="submission" date="2022-07" db="EMBL/GenBank/DDBJ databases">
        <title>Draft genome sequence of Zalerion maritima ATCC 34329, a (micro)plastics degrading marine fungus.</title>
        <authorList>
            <person name="Paco A."/>
            <person name="Goncalves M.F.M."/>
            <person name="Rocha-Santos T.A.P."/>
            <person name="Alves A."/>
        </authorList>
    </citation>
    <scope>NUCLEOTIDE SEQUENCE</scope>
    <source>
        <strain evidence="2">ATCC 34329</strain>
    </source>
</reference>
<feature type="region of interest" description="Disordered" evidence="1">
    <location>
        <begin position="448"/>
        <end position="525"/>
    </location>
</feature>
<feature type="compositionally biased region" description="Acidic residues" evidence="1">
    <location>
        <begin position="448"/>
        <end position="469"/>
    </location>
</feature>
<dbReference type="InterPro" id="IPR018822">
    <property type="entry name" value="UPF0646"/>
</dbReference>
<organism evidence="2 3">
    <name type="scientific">Zalerion maritima</name>
    <dbReference type="NCBI Taxonomy" id="339359"/>
    <lineage>
        <taxon>Eukaryota</taxon>
        <taxon>Fungi</taxon>
        <taxon>Dikarya</taxon>
        <taxon>Ascomycota</taxon>
        <taxon>Pezizomycotina</taxon>
        <taxon>Sordariomycetes</taxon>
        <taxon>Lulworthiomycetidae</taxon>
        <taxon>Lulworthiales</taxon>
        <taxon>Lulworthiaceae</taxon>
        <taxon>Zalerion</taxon>
    </lineage>
</organism>
<feature type="region of interest" description="Disordered" evidence="1">
    <location>
        <begin position="35"/>
        <end position="110"/>
    </location>
</feature>
<dbReference type="Pfam" id="PF10336">
    <property type="entry name" value="DUF2420"/>
    <property type="match status" value="1"/>
</dbReference>